<organism evidence="2 3">
    <name type="scientific">Trichomonas vaginalis (strain ATCC PRA-98 / G3)</name>
    <dbReference type="NCBI Taxonomy" id="412133"/>
    <lineage>
        <taxon>Eukaryota</taxon>
        <taxon>Metamonada</taxon>
        <taxon>Parabasalia</taxon>
        <taxon>Trichomonadida</taxon>
        <taxon>Trichomonadidae</taxon>
        <taxon>Trichomonas</taxon>
    </lineage>
</organism>
<gene>
    <name evidence="2" type="ORF">TVAG_330970</name>
</gene>
<dbReference type="EMBL" id="DS116062">
    <property type="protein sequence ID" value="EAX83240.1"/>
    <property type="molecule type" value="Genomic_DNA"/>
</dbReference>
<dbReference type="VEuPathDB" id="TrichDB:TVAG_330970"/>
<dbReference type="SMR" id="A2GHX8"/>
<evidence type="ECO:0000313" key="2">
    <source>
        <dbReference type="EMBL" id="EAX83240.1"/>
    </source>
</evidence>
<evidence type="ECO:0008006" key="4">
    <source>
        <dbReference type="Google" id="ProtNLM"/>
    </source>
</evidence>
<dbReference type="InParanoid" id="A2GHX8"/>
<dbReference type="SUPFAM" id="SSF47370">
    <property type="entry name" value="Bromodomain"/>
    <property type="match status" value="1"/>
</dbReference>
<name>A2GHX8_TRIV3</name>
<proteinExistence type="predicted"/>
<reference evidence="2" key="1">
    <citation type="submission" date="2006-10" db="EMBL/GenBank/DDBJ databases">
        <authorList>
            <person name="Amadeo P."/>
            <person name="Zhao Q."/>
            <person name="Wortman J."/>
            <person name="Fraser-Liggett C."/>
            <person name="Carlton J."/>
        </authorList>
    </citation>
    <scope>NUCLEOTIDE SEQUENCE</scope>
    <source>
        <strain evidence="2">G3</strain>
    </source>
</reference>
<keyword evidence="1" id="KW-0103">Bromodomain</keyword>
<dbReference type="VEuPathDB" id="TrichDB:TVAGG3_1039340"/>
<dbReference type="AlphaFoldDB" id="A2GHX8"/>
<dbReference type="KEGG" id="tva:4740871"/>
<evidence type="ECO:0000313" key="3">
    <source>
        <dbReference type="Proteomes" id="UP000001542"/>
    </source>
</evidence>
<sequence length="238" mass="27291">MNQVQLDLCQKILNKLKSRPISALFVGSAEYPIEPNMEHPTNLRFIEEKLQRVLYPNCSAFIDETKAFLNSFITHETGDPALRFAAQQLLLDFESELEINNPLKKGLALRLGIVASEFNEYFKNNYSIQNEDKREGQPGSSIFLTQAESISLKELIREIKYLRTPDLILRVTSFIYKRQPEAISLGQETTIEFQLIKPEVLEELKKFVRSLIYSAAIGEINPLGYRPTRKIPVVVDNI</sequence>
<protein>
    <recommendedName>
        <fullName evidence="4">Bromo domain-containing protein</fullName>
    </recommendedName>
</protein>
<dbReference type="RefSeq" id="XP_001296170.1">
    <property type="nucleotide sequence ID" value="XM_001296169.1"/>
</dbReference>
<dbReference type="InterPro" id="IPR036427">
    <property type="entry name" value="Bromodomain-like_sf"/>
</dbReference>
<keyword evidence="3" id="KW-1185">Reference proteome</keyword>
<accession>A2GHX8</accession>
<reference evidence="2" key="2">
    <citation type="journal article" date="2007" name="Science">
        <title>Draft genome sequence of the sexually transmitted pathogen Trichomonas vaginalis.</title>
        <authorList>
            <person name="Carlton J.M."/>
            <person name="Hirt R.P."/>
            <person name="Silva J.C."/>
            <person name="Delcher A.L."/>
            <person name="Schatz M."/>
            <person name="Zhao Q."/>
            <person name="Wortman J.R."/>
            <person name="Bidwell S.L."/>
            <person name="Alsmark U.C.M."/>
            <person name="Besteiro S."/>
            <person name="Sicheritz-Ponten T."/>
            <person name="Noel C.J."/>
            <person name="Dacks J.B."/>
            <person name="Foster P.G."/>
            <person name="Simillion C."/>
            <person name="Van de Peer Y."/>
            <person name="Miranda-Saavedra D."/>
            <person name="Barton G.J."/>
            <person name="Westrop G.D."/>
            <person name="Mueller S."/>
            <person name="Dessi D."/>
            <person name="Fiori P.L."/>
            <person name="Ren Q."/>
            <person name="Paulsen I."/>
            <person name="Zhang H."/>
            <person name="Bastida-Corcuera F.D."/>
            <person name="Simoes-Barbosa A."/>
            <person name="Brown M.T."/>
            <person name="Hayes R.D."/>
            <person name="Mukherjee M."/>
            <person name="Okumura C.Y."/>
            <person name="Schneider R."/>
            <person name="Smith A.J."/>
            <person name="Vanacova S."/>
            <person name="Villalvazo M."/>
            <person name="Haas B.J."/>
            <person name="Pertea M."/>
            <person name="Feldblyum T.V."/>
            <person name="Utterback T.R."/>
            <person name="Shu C.L."/>
            <person name="Osoegawa K."/>
            <person name="de Jong P.J."/>
            <person name="Hrdy I."/>
            <person name="Horvathova L."/>
            <person name="Zubacova Z."/>
            <person name="Dolezal P."/>
            <person name="Malik S.B."/>
            <person name="Logsdon J.M. Jr."/>
            <person name="Henze K."/>
            <person name="Gupta A."/>
            <person name="Wang C.C."/>
            <person name="Dunne R.L."/>
            <person name="Upcroft J.A."/>
            <person name="Upcroft P."/>
            <person name="White O."/>
            <person name="Salzberg S.L."/>
            <person name="Tang P."/>
            <person name="Chiu C.-H."/>
            <person name="Lee Y.-S."/>
            <person name="Embley T.M."/>
            <person name="Coombs G.H."/>
            <person name="Mottram J.C."/>
            <person name="Tachezy J."/>
            <person name="Fraser-Liggett C.M."/>
            <person name="Johnson P.J."/>
        </authorList>
    </citation>
    <scope>NUCLEOTIDE SEQUENCE [LARGE SCALE GENOMIC DNA]</scope>
    <source>
        <strain evidence="2">G3</strain>
    </source>
</reference>
<evidence type="ECO:0000256" key="1">
    <source>
        <dbReference type="ARBA" id="ARBA00023117"/>
    </source>
</evidence>
<dbReference type="Proteomes" id="UP000001542">
    <property type="component" value="Unassembled WGS sequence"/>
</dbReference>